<keyword evidence="3" id="KW-1185">Reference proteome</keyword>
<dbReference type="PANTHER" id="PTHR43798:SF33">
    <property type="entry name" value="HYDROLASE, PUTATIVE (AFU_ORTHOLOGUE AFUA_2G14860)-RELATED"/>
    <property type="match status" value="1"/>
</dbReference>
<dbReference type="PANTHER" id="PTHR43798">
    <property type="entry name" value="MONOACYLGLYCEROL LIPASE"/>
    <property type="match status" value="1"/>
</dbReference>
<comment type="caution">
    <text evidence="2">The sequence shown here is derived from an EMBL/GenBank/DDBJ whole genome shotgun (WGS) entry which is preliminary data.</text>
</comment>
<dbReference type="Proteomes" id="UP001596547">
    <property type="component" value="Unassembled WGS sequence"/>
</dbReference>
<organism evidence="2 3">
    <name type="scientific">Halomarina halobia</name>
    <dbReference type="NCBI Taxonomy" id="3033386"/>
    <lineage>
        <taxon>Archaea</taxon>
        <taxon>Methanobacteriati</taxon>
        <taxon>Methanobacteriota</taxon>
        <taxon>Stenosarchaea group</taxon>
        <taxon>Halobacteria</taxon>
        <taxon>Halobacteriales</taxon>
        <taxon>Natronomonadaceae</taxon>
        <taxon>Halomarina</taxon>
    </lineage>
</organism>
<dbReference type="RefSeq" id="WP_379793995.1">
    <property type="nucleotide sequence ID" value="NZ_JBHTBF010000002.1"/>
</dbReference>
<feature type="domain" description="AB hydrolase-1" evidence="1">
    <location>
        <begin position="26"/>
        <end position="254"/>
    </location>
</feature>
<dbReference type="InterPro" id="IPR050266">
    <property type="entry name" value="AB_hydrolase_sf"/>
</dbReference>
<evidence type="ECO:0000313" key="3">
    <source>
        <dbReference type="Proteomes" id="UP001596547"/>
    </source>
</evidence>
<dbReference type="Gene3D" id="3.40.50.1820">
    <property type="entry name" value="alpha/beta hydrolase"/>
    <property type="match status" value="1"/>
</dbReference>
<dbReference type="EMBL" id="JBHTBF010000002">
    <property type="protein sequence ID" value="MFC7316265.1"/>
    <property type="molecule type" value="Genomic_DNA"/>
</dbReference>
<evidence type="ECO:0000259" key="1">
    <source>
        <dbReference type="Pfam" id="PF12697"/>
    </source>
</evidence>
<reference evidence="2 3" key="1">
    <citation type="journal article" date="2019" name="Int. J. Syst. Evol. Microbiol.">
        <title>The Global Catalogue of Microorganisms (GCM) 10K type strain sequencing project: providing services to taxonomists for standard genome sequencing and annotation.</title>
        <authorList>
            <consortium name="The Broad Institute Genomics Platform"/>
            <consortium name="The Broad Institute Genome Sequencing Center for Infectious Disease"/>
            <person name="Wu L."/>
            <person name="Ma J."/>
        </authorList>
    </citation>
    <scope>NUCLEOTIDE SEQUENCE [LARGE SCALE GENOMIC DNA]</scope>
    <source>
        <strain evidence="2 3">PSR21</strain>
    </source>
</reference>
<protein>
    <submittedName>
        <fullName evidence="2">Alpha/beta fold hydrolase</fullName>
    </submittedName>
</protein>
<dbReference type="SUPFAM" id="SSF53474">
    <property type="entry name" value="alpha/beta-Hydrolases"/>
    <property type="match status" value="1"/>
</dbReference>
<name>A0ABD6A7U0_9EURY</name>
<dbReference type="PRINTS" id="PR00111">
    <property type="entry name" value="ABHYDROLASE"/>
</dbReference>
<dbReference type="GO" id="GO:0016787">
    <property type="term" value="F:hydrolase activity"/>
    <property type="evidence" value="ECO:0007669"/>
    <property type="project" value="UniProtKB-KW"/>
</dbReference>
<evidence type="ECO:0000313" key="2">
    <source>
        <dbReference type="EMBL" id="MFC7316265.1"/>
    </source>
</evidence>
<dbReference type="InterPro" id="IPR000073">
    <property type="entry name" value="AB_hydrolase_1"/>
</dbReference>
<proteinExistence type="predicted"/>
<dbReference type="AlphaFoldDB" id="A0ABD6A7U0"/>
<accession>A0ABD6A7U0</accession>
<gene>
    <name evidence="2" type="ORF">ACFQPE_05575</name>
</gene>
<dbReference type="Pfam" id="PF12697">
    <property type="entry name" value="Abhydrolase_6"/>
    <property type="match status" value="1"/>
</dbReference>
<sequence>MDRTGGEGGGGLDGIDVAGPSDAPPIVFVHGSVFTRHMWAPQRRALSGEFRILAPDVPGHGARADEPFRFEPTLALLNEVIETHADGSALVVGLSLGGYVSTEYARRRPERVDGLVLTGSSANPIDGLELVTRAVGGVSRLATRSDLVERGVVRLAERWVRERNLPPDVEAEIIDAGFYPRPFGEAGPYLAGRDFRAALAEYPGPSLLLNGERDRLMRRGERKHAAAARDARVEVIDGVGHVCNLHRPRAYADAVRTFDRRAVARNR</sequence>
<keyword evidence="2" id="KW-0378">Hydrolase</keyword>
<dbReference type="InterPro" id="IPR029058">
    <property type="entry name" value="AB_hydrolase_fold"/>
</dbReference>